<dbReference type="EMBL" id="BMAT01004884">
    <property type="protein sequence ID" value="GFR82248.1"/>
    <property type="molecule type" value="Genomic_DNA"/>
</dbReference>
<feature type="region of interest" description="Disordered" evidence="1">
    <location>
        <begin position="92"/>
        <end position="122"/>
    </location>
</feature>
<organism evidence="2 3">
    <name type="scientific">Elysia marginata</name>
    <dbReference type="NCBI Taxonomy" id="1093978"/>
    <lineage>
        <taxon>Eukaryota</taxon>
        <taxon>Metazoa</taxon>
        <taxon>Spiralia</taxon>
        <taxon>Lophotrochozoa</taxon>
        <taxon>Mollusca</taxon>
        <taxon>Gastropoda</taxon>
        <taxon>Heterobranchia</taxon>
        <taxon>Euthyneura</taxon>
        <taxon>Panpulmonata</taxon>
        <taxon>Sacoglossa</taxon>
        <taxon>Placobranchoidea</taxon>
        <taxon>Plakobranchidae</taxon>
        <taxon>Elysia</taxon>
    </lineage>
</organism>
<feature type="region of interest" description="Disordered" evidence="1">
    <location>
        <begin position="1"/>
        <end position="39"/>
    </location>
</feature>
<protein>
    <recommendedName>
        <fullName evidence="4">YozE SAM-like domain-containing protein</fullName>
    </recommendedName>
</protein>
<evidence type="ECO:0000313" key="2">
    <source>
        <dbReference type="EMBL" id="GFR82248.1"/>
    </source>
</evidence>
<name>A0AAV4GB78_9GAST</name>
<sequence>MGNIGKGTSRDYGEGKEKCPRVTNGITEDPNNAQLSEPLSGESYAIGASNGENVAAPSDFFRRWLNRRSQSHGIPIDDNLFAYLISQNPERGANAADHTTSPVGATGLAAQGNQAEDPVTNG</sequence>
<accession>A0AAV4GB78</accession>
<evidence type="ECO:0000313" key="3">
    <source>
        <dbReference type="Proteomes" id="UP000762676"/>
    </source>
</evidence>
<keyword evidence="3" id="KW-1185">Reference proteome</keyword>
<comment type="caution">
    <text evidence="2">The sequence shown here is derived from an EMBL/GenBank/DDBJ whole genome shotgun (WGS) entry which is preliminary data.</text>
</comment>
<dbReference type="Proteomes" id="UP000762676">
    <property type="component" value="Unassembled WGS sequence"/>
</dbReference>
<feature type="non-terminal residue" evidence="2">
    <location>
        <position position="122"/>
    </location>
</feature>
<evidence type="ECO:0000256" key="1">
    <source>
        <dbReference type="SAM" id="MobiDB-lite"/>
    </source>
</evidence>
<dbReference type="AlphaFoldDB" id="A0AAV4GB78"/>
<evidence type="ECO:0008006" key="4">
    <source>
        <dbReference type="Google" id="ProtNLM"/>
    </source>
</evidence>
<reference evidence="2 3" key="1">
    <citation type="journal article" date="2021" name="Elife">
        <title>Chloroplast acquisition without the gene transfer in kleptoplastic sea slugs, Plakobranchus ocellatus.</title>
        <authorList>
            <person name="Maeda T."/>
            <person name="Takahashi S."/>
            <person name="Yoshida T."/>
            <person name="Shimamura S."/>
            <person name="Takaki Y."/>
            <person name="Nagai Y."/>
            <person name="Toyoda A."/>
            <person name="Suzuki Y."/>
            <person name="Arimoto A."/>
            <person name="Ishii H."/>
            <person name="Satoh N."/>
            <person name="Nishiyama T."/>
            <person name="Hasebe M."/>
            <person name="Maruyama T."/>
            <person name="Minagawa J."/>
            <person name="Obokata J."/>
            <person name="Shigenobu S."/>
        </authorList>
    </citation>
    <scope>NUCLEOTIDE SEQUENCE [LARGE SCALE GENOMIC DNA]</scope>
</reference>
<feature type="compositionally biased region" description="Basic and acidic residues" evidence="1">
    <location>
        <begin position="8"/>
        <end position="20"/>
    </location>
</feature>
<gene>
    <name evidence="2" type="ORF">ElyMa_002360600</name>
</gene>
<feature type="compositionally biased region" description="Polar residues" evidence="1">
    <location>
        <begin position="24"/>
        <end position="37"/>
    </location>
</feature>
<proteinExistence type="predicted"/>